<evidence type="ECO:0000256" key="1">
    <source>
        <dbReference type="ARBA" id="ARBA00022801"/>
    </source>
</evidence>
<dbReference type="Pfam" id="PF08239">
    <property type="entry name" value="SH3_3"/>
    <property type="match status" value="5"/>
</dbReference>
<dbReference type="Proteomes" id="UP000257144">
    <property type="component" value="Unassembled WGS sequence"/>
</dbReference>
<sequence length="577" mass="61688">MEKRIYLLLACCILLIGTLFPLKEASAGQTAAAAVDNLNIRSGPGLSYKVVDTVKKGARFTVLGQSDEWVQLQLPSGGTGWAAEWLLTMKSDNVSAASSVDNLRIRKGPGTGYGIVGYLVKGQAAEVLEKSGEWARIASKSGNGWVSAQFLQVAGKAESPVKEQNGETQNNPLQVKTVNADFLNVRSEPSLSSELIGKLANGAKVEVISEGNGWALITFSGKKGWVSSEFLSSQPGDAPPAEQKPSGVLGTVTATALSVRSEGSLSGKIISTVNKGKTFIILEEVNNWAKIEFSPGKIGWVAGWYLEKAAEGNTPAPQEVKESWAAILYDGTNIRQKPSLDSKVVARANKGSEFKIKNISGSWYEIELKGGQSGYIAGWIVEVSGTVPQINKSGGEAHLKNKVIVIDPGHGGIDNGTTGVRGTFEKGLTLKTAALVSNKLAAKGAKVIMTRDRDTYLSLPSRVGTAHYHGADAFISIHYDSNYDRSVRGMTTYYYHSYQKGLAGALQASASSSTKSYSRGARFGDYHVIRENKQAAALIELGYLSNAEEEMAVLSNQFQEAASTGIVDGLARYFKEK</sequence>
<dbReference type="EMBL" id="QNQT01000014">
    <property type="protein sequence ID" value="RDU35086.1"/>
    <property type="molecule type" value="Genomic_DNA"/>
</dbReference>
<dbReference type="PIRSF" id="PIRSF037846">
    <property type="entry name" value="Autolysin_YrvJ_prd"/>
    <property type="match status" value="1"/>
</dbReference>
<keyword evidence="1" id="KW-0378">Hydrolase</keyword>
<feature type="domain" description="SH3b" evidence="3">
    <location>
        <begin position="173"/>
        <end position="235"/>
    </location>
</feature>
<dbReference type="CDD" id="cd02696">
    <property type="entry name" value="MurNAc-LAA"/>
    <property type="match status" value="1"/>
</dbReference>
<dbReference type="GO" id="GO:0009253">
    <property type="term" value="P:peptidoglycan catabolic process"/>
    <property type="evidence" value="ECO:0007669"/>
    <property type="project" value="InterPro"/>
</dbReference>
<feature type="domain" description="SH3b" evidence="3">
    <location>
        <begin position="93"/>
        <end position="155"/>
    </location>
</feature>
<dbReference type="Pfam" id="PF01520">
    <property type="entry name" value="Amidase_3"/>
    <property type="match status" value="1"/>
</dbReference>
<keyword evidence="2" id="KW-0961">Cell wall biogenesis/degradation</keyword>
<protein>
    <submittedName>
        <fullName evidence="4">N-acetylmuramoyl-L-alanine amidase</fullName>
    </submittedName>
</protein>
<keyword evidence="5" id="KW-1185">Reference proteome</keyword>
<dbReference type="SUPFAM" id="SSF53187">
    <property type="entry name" value="Zn-dependent exopeptidases"/>
    <property type="match status" value="1"/>
</dbReference>
<dbReference type="GO" id="GO:0071555">
    <property type="term" value="P:cell wall organization"/>
    <property type="evidence" value="ECO:0007669"/>
    <property type="project" value="UniProtKB-KW"/>
</dbReference>
<dbReference type="InterPro" id="IPR017293">
    <property type="entry name" value="N-acetylmuramoyl-L-ala_amidase"/>
</dbReference>
<evidence type="ECO:0000259" key="3">
    <source>
        <dbReference type="PROSITE" id="PS51781"/>
    </source>
</evidence>
<dbReference type="InterPro" id="IPR003646">
    <property type="entry name" value="SH3-like_bac-type"/>
</dbReference>
<organism evidence="4 5">
    <name type="scientific">Neobacillus piezotolerans</name>
    <dbReference type="NCBI Taxonomy" id="2259171"/>
    <lineage>
        <taxon>Bacteria</taxon>
        <taxon>Bacillati</taxon>
        <taxon>Bacillota</taxon>
        <taxon>Bacilli</taxon>
        <taxon>Bacillales</taxon>
        <taxon>Bacillaceae</taxon>
        <taxon>Neobacillus</taxon>
    </lineage>
</organism>
<dbReference type="Gene3D" id="2.30.30.40">
    <property type="entry name" value="SH3 Domains"/>
    <property type="match status" value="5"/>
</dbReference>
<dbReference type="PANTHER" id="PTHR34408">
    <property type="entry name" value="FAMILY PROTEIN, PUTATIVE-RELATED"/>
    <property type="match status" value="1"/>
</dbReference>
<gene>
    <name evidence="4" type="ORF">DRW41_20110</name>
</gene>
<dbReference type="PANTHER" id="PTHR34408:SF1">
    <property type="entry name" value="GLYCOSYL HYDROLASE FAMILY 19 DOMAIN-CONTAINING PROTEIN HI_1415"/>
    <property type="match status" value="1"/>
</dbReference>
<feature type="domain" description="SH3b" evidence="3">
    <location>
        <begin position="318"/>
        <end position="384"/>
    </location>
</feature>
<dbReference type="SMART" id="SM00646">
    <property type="entry name" value="Ami_3"/>
    <property type="match status" value="1"/>
</dbReference>
<reference evidence="4 5" key="1">
    <citation type="submission" date="2018-07" db="EMBL/GenBank/DDBJ databases">
        <title>Bacillus sp. YLB-04 draft genome sequence.</title>
        <authorList>
            <person name="Yu L."/>
            <person name="Tang X."/>
        </authorList>
    </citation>
    <scope>NUCLEOTIDE SEQUENCE [LARGE SCALE GENOMIC DNA]</scope>
    <source>
        <strain evidence="4 5">YLB-04</strain>
    </source>
</reference>
<accession>A0A3D8GLZ3</accession>
<feature type="domain" description="SH3b" evidence="3">
    <location>
        <begin position="24"/>
        <end position="91"/>
    </location>
</feature>
<evidence type="ECO:0000313" key="4">
    <source>
        <dbReference type="EMBL" id="RDU35086.1"/>
    </source>
</evidence>
<dbReference type="PROSITE" id="PS51781">
    <property type="entry name" value="SH3B"/>
    <property type="match status" value="5"/>
</dbReference>
<dbReference type="SMART" id="SM00287">
    <property type="entry name" value="SH3b"/>
    <property type="match status" value="5"/>
</dbReference>
<dbReference type="AlphaFoldDB" id="A0A3D8GLZ3"/>
<dbReference type="GO" id="GO:0008745">
    <property type="term" value="F:N-acetylmuramoyl-L-alanine amidase activity"/>
    <property type="evidence" value="ECO:0007669"/>
    <property type="project" value="InterPro"/>
</dbReference>
<dbReference type="InterPro" id="IPR052354">
    <property type="entry name" value="Cell_Wall_Dynamics_Protein"/>
</dbReference>
<evidence type="ECO:0000313" key="5">
    <source>
        <dbReference type="Proteomes" id="UP000257144"/>
    </source>
</evidence>
<dbReference type="InterPro" id="IPR002508">
    <property type="entry name" value="MurNAc-LAA_cat"/>
</dbReference>
<proteinExistence type="predicted"/>
<dbReference type="Gene3D" id="3.40.630.40">
    <property type="entry name" value="Zn-dependent exopeptidases"/>
    <property type="match status" value="1"/>
</dbReference>
<dbReference type="RefSeq" id="WP_115453825.1">
    <property type="nucleotide sequence ID" value="NZ_QNQT01000014.1"/>
</dbReference>
<evidence type="ECO:0000256" key="2">
    <source>
        <dbReference type="ARBA" id="ARBA00023316"/>
    </source>
</evidence>
<comment type="caution">
    <text evidence="4">The sequence shown here is derived from an EMBL/GenBank/DDBJ whole genome shotgun (WGS) entry which is preliminary data.</text>
</comment>
<dbReference type="OrthoDB" id="9806267at2"/>
<name>A0A3D8GLZ3_9BACI</name>
<feature type="domain" description="SH3b" evidence="3">
    <location>
        <begin position="247"/>
        <end position="310"/>
    </location>
</feature>